<keyword evidence="10" id="KW-0378">Hydrolase</keyword>
<name>C4IBB1_CLOBU</name>
<dbReference type="InterPro" id="IPR003439">
    <property type="entry name" value="ABC_transporter-like_ATP-bd"/>
</dbReference>
<dbReference type="HOGENOM" id="CLU_000604_1_22_9"/>
<dbReference type="AlphaFoldDB" id="C4IBB1"/>
<comment type="caution">
    <text evidence="10">The sequence shown here is derived from an EMBL/GenBank/DDBJ whole genome shotgun (WGS) entry which is preliminary data.</text>
</comment>
<feature type="domain" description="ABC transporter" evidence="9">
    <location>
        <begin position="4"/>
        <end position="233"/>
    </location>
</feature>
<dbReference type="InterPro" id="IPR027417">
    <property type="entry name" value="P-loop_NTPase"/>
</dbReference>
<proteinExistence type="inferred from homology"/>
<dbReference type="EC" id="3.6.3.-" evidence="10"/>
<dbReference type="CDD" id="cd03225">
    <property type="entry name" value="ABC_cobalt_CbiO_domain1"/>
    <property type="match status" value="1"/>
</dbReference>
<dbReference type="SUPFAM" id="SSF52540">
    <property type="entry name" value="P-loop containing nucleoside triphosphate hydrolases"/>
    <property type="match status" value="1"/>
</dbReference>
<dbReference type="PROSITE" id="PS00211">
    <property type="entry name" value="ABC_TRANSPORTER_1"/>
    <property type="match status" value="1"/>
</dbReference>
<reference evidence="10 11" key="1">
    <citation type="submission" date="2009-08" db="EMBL/GenBank/DDBJ databases">
        <authorList>
            <person name="Shrivastava S."/>
            <person name="Brinkac L.B."/>
            <person name="Brown J.L."/>
            <person name="Bruce D.B."/>
            <person name="Detter C."/>
            <person name="Green L.D."/>
            <person name="Munk C.A."/>
            <person name="Rogers Y.C."/>
            <person name="Tapia R."/>
            <person name="Sims D.R."/>
            <person name="Smith L.A."/>
            <person name="Smith T.J."/>
            <person name="Sutton G."/>
            <person name="Brettin T."/>
        </authorList>
    </citation>
    <scope>NUCLEOTIDE SEQUENCE [LARGE SCALE GENOMIC DNA]</scope>
    <source>
        <strain evidence="11">E4 str. BoNT E BL5262</strain>
    </source>
</reference>
<dbReference type="GO" id="GO:0043190">
    <property type="term" value="C:ATP-binding cassette (ABC) transporter complex"/>
    <property type="evidence" value="ECO:0007669"/>
    <property type="project" value="TreeGrafter"/>
</dbReference>
<sequence>MCRINIEHMNFYYGRNKILDDINIKISENESVGLIGANGVGKSTLLKLMVGLLDRYEGEILINEKKLVKENFPDIRKETGYVFQDSDSQLFMSTVYEDVAFGLRNYGYDEKEIEKRVENALKSVNIEKLKTRQIYRMSGGEKKLASIAVILAMEPEIILLDEPSVALDPRNRRNLINILNKMNKLKIIASHDLDMIMDTCSRTILLCDGKIIKDGNTKDILTNKVLLEENGLELPLSLYNK</sequence>
<evidence type="ECO:0000259" key="9">
    <source>
        <dbReference type="PROSITE" id="PS50893"/>
    </source>
</evidence>
<evidence type="ECO:0000313" key="10">
    <source>
        <dbReference type="EMBL" id="EEP56498.1"/>
    </source>
</evidence>
<dbReference type="eggNOG" id="COG1122">
    <property type="taxonomic scope" value="Bacteria"/>
</dbReference>
<evidence type="ECO:0000256" key="3">
    <source>
        <dbReference type="ARBA" id="ARBA00022448"/>
    </source>
</evidence>
<evidence type="ECO:0000256" key="6">
    <source>
        <dbReference type="ARBA" id="ARBA00022840"/>
    </source>
</evidence>
<organism evidence="10 11">
    <name type="scientific">Clostridium butyricum E4 str. BoNT E BL5262</name>
    <dbReference type="NCBI Taxonomy" id="632245"/>
    <lineage>
        <taxon>Bacteria</taxon>
        <taxon>Bacillati</taxon>
        <taxon>Bacillota</taxon>
        <taxon>Clostridia</taxon>
        <taxon>Eubacteriales</taxon>
        <taxon>Clostridiaceae</taxon>
        <taxon>Clostridium</taxon>
    </lineage>
</organism>
<dbReference type="RefSeq" id="WP_003411589.1">
    <property type="nucleotide sequence ID" value="NZ_ACOM01000001.1"/>
</dbReference>
<dbReference type="GO" id="GO:0005524">
    <property type="term" value="F:ATP binding"/>
    <property type="evidence" value="ECO:0007669"/>
    <property type="project" value="UniProtKB-KW"/>
</dbReference>
<dbReference type="SMART" id="SM00382">
    <property type="entry name" value="AAA"/>
    <property type="match status" value="1"/>
</dbReference>
<gene>
    <name evidence="10" type="ORF">CLP_0521</name>
</gene>
<evidence type="ECO:0000256" key="7">
    <source>
        <dbReference type="ARBA" id="ARBA00022967"/>
    </source>
</evidence>
<dbReference type="STRING" id="1492.ATN24_17700"/>
<dbReference type="InterPro" id="IPR017871">
    <property type="entry name" value="ABC_transporter-like_CS"/>
</dbReference>
<keyword evidence="6 10" id="KW-0067">ATP-binding</keyword>
<keyword evidence="7" id="KW-1278">Translocase</keyword>
<evidence type="ECO:0000256" key="1">
    <source>
        <dbReference type="ARBA" id="ARBA00004202"/>
    </source>
</evidence>
<keyword evidence="11" id="KW-1185">Reference proteome</keyword>
<dbReference type="PANTHER" id="PTHR43553:SF24">
    <property type="entry name" value="ENERGY-COUPLING FACTOR TRANSPORTER ATP-BINDING PROTEIN ECFA1"/>
    <property type="match status" value="1"/>
</dbReference>
<keyword evidence="8" id="KW-0472">Membrane</keyword>
<evidence type="ECO:0000256" key="4">
    <source>
        <dbReference type="ARBA" id="ARBA00022475"/>
    </source>
</evidence>
<keyword evidence="4" id="KW-1003">Cell membrane</keyword>
<dbReference type="InterPro" id="IPR003593">
    <property type="entry name" value="AAA+_ATPase"/>
</dbReference>
<evidence type="ECO:0000313" key="11">
    <source>
        <dbReference type="Proteomes" id="UP000003081"/>
    </source>
</evidence>
<dbReference type="FunFam" id="3.40.50.300:FF:000224">
    <property type="entry name" value="Energy-coupling factor transporter ATP-binding protein EcfA"/>
    <property type="match status" value="1"/>
</dbReference>
<dbReference type="GO" id="GO:0042626">
    <property type="term" value="F:ATPase-coupled transmembrane transporter activity"/>
    <property type="evidence" value="ECO:0007669"/>
    <property type="project" value="TreeGrafter"/>
</dbReference>
<dbReference type="GO" id="GO:0016887">
    <property type="term" value="F:ATP hydrolysis activity"/>
    <property type="evidence" value="ECO:0007669"/>
    <property type="project" value="InterPro"/>
</dbReference>
<dbReference type="InterPro" id="IPR015856">
    <property type="entry name" value="ABC_transpr_CbiO/EcfA_su"/>
</dbReference>
<protein>
    <submittedName>
        <fullName evidence="10">Cobalt import ATP-binding protein CbiO</fullName>
        <ecNumber evidence="10">3.6.3.-</ecNumber>
    </submittedName>
</protein>
<dbReference type="Gene3D" id="3.40.50.300">
    <property type="entry name" value="P-loop containing nucleotide triphosphate hydrolases"/>
    <property type="match status" value="1"/>
</dbReference>
<comment type="subcellular location">
    <subcellularLocation>
        <location evidence="1">Cell membrane</location>
        <topology evidence="1">Peripheral membrane protein</topology>
    </subcellularLocation>
</comment>
<keyword evidence="5" id="KW-0547">Nucleotide-binding</keyword>
<dbReference type="InterPro" id="IPR050095">
    <property type="entry name" value="ECF_ABC_transporter_ATP-bd"/>
</dbReference>
<dbReference type="Proteomes" id="UP000003081">
    <property type="component" value="Unassembled WGS sequence"/>
</dbReference>
<dbReference type="EMBL" id="ACOM01000001">
    <property type="protein sequence ID" value="EEP56498.1"/>
    <property type="molecule type" value="Genomic_DNA"/>
</dbReference>
<dbReference type="PANTHER" id="PTHR43553">
    <property type="entry name" value="HEAVY METAL TRANSPORTER"/>
    <property type="match status" value="1"/>
</dbReference>
<dbReference type="Pfam" id="PF00005">
    <property type="entry name" value="ABC_tran"/>
    <property type="match status" value="1"/>
</dbReference>
<accession>C4IBB1</accession>
<keyword evidence="3" id="KW-0813">Transport</keyword>
<comment type="similarity">
    <text evidence="2">Belongs to the ABC transporter superfamily.</text>
</comment>
<evidence type="ECO:0000256" key="5">
    <source>
        <dbReference type="ARBA" id="ARBA00022741"/>
    </source>
</evidence>
<dbReference type="PROSITE" id="PS50893">
    <property type="entry name" value="ABC_TRANSPORTER_2"/>
    <property type="match status" value="1"/>
</dbReference>
<evidence type="ECO:0000256" key="2">
    <source>
        <dbReference type="ARBA" id="ARBA00005417"/>
    </source>
</evidence>
<evidence type="ECO:0000256" key="8">
    <source>
        <dbReference type="ARBA" id="ARBA00023136"/>
    </source>
</evidence>